<dbReference type="OrthoDB" id="9801445at2"/>
<keyword evidence="4" id="KW-0862">Zinc</keyword>
<dbReference type="Pfam" id="PF02633">
    <property type="entry name" value="Creatininase"/>
    <property type="match status" value="1"/>
</dbReference>
<gene>
    <name evidence="7" type="ORF">FNB15_11190</name>
</gene>
<keyword evidence="3" id="KW-0378">Hydrolase</keyword>
<evidence type="ECO:0000313" key="7">
    <source>
        <dbReference type="EMBL" id="QDO97797.1"/>
    </source>
</evidence>
<evidence type="ECO:0000256" key="3">
    <source>
        <dbReference type="ARBA" id="ARBA00022801"/>
    </source>
</evidence>
<dbReference type="AlphaFoldDB" id="A0A516H1Z8"/>
<accession>A0A516H1Z8</accession>
<dbReference type="Gene3D" id="3.40.50.10310">
    <property type="entry name" value="Creatininase"/>
    <property type="match status" value="1"/>
</dbReference>
<name>A0A516H1Z8_9PROT</name>
<dbReference type="PANTHER" id="PTHR35005:SF1">
    <property type="entry name" value="2-AMINO-5-FORMYLAMINO-6-RIBOSYLAMINOPYRIMIDIN-4(3H)-ONE 5'-MONOPHOSPHATE DEFORMYLASE"/>
    <property type="match status" value="1"/>
</dbReference>
<evidence type="ECO:0000256" key="1">
    <source>
        <dbReference type="ARBA" id="ARBA00001947"/>
    </source>
</evidence>
<evidence type="ECO:0000256" key="5">
    <source>
        <dbReference type="ARBA" id="ARBA00024029"/>
    </source>
</evidence>
<dbReference type="EMBL" id="CP041636">
    <property type="protein sequence ID" value="QDO97797.1"/>
    <property type="molecule type" value="Genomic_DNA"/>
</dbReference>
<feature type="region of interest" description="Disordered" evidence="6">
    <location>
        <begin position="461"/>
        <end position="482"/>
    </location>
</feature>
<organism evidence="7 8">
    <name type="scientific">Ferrovibrio terrae</name>
    <dbReference type="NCBI Taxonomy" id="2594003"/>
    <lineage>
        <taxon>Bacteria</taxon>
        <taxon>Pseudomonadati</taxon>
        <taxon>Pseudomonadota</taxon>
        <taxon>Alphaproteobacteria</taxon>
        <taxon>Rhodospirillales</taxon>
        <taxon>Rhodospirillaceae</taxon>
        <taxon>Ferrovibrio</taxon>
    </lineage>
</organism>
<keyword evidence="8" id="KW-1185">Reference proteome</keyword>
<dbReference type="PANTHER" id="PTHR35005">
    <property type="entry name" value="3-DEHYDRO-SCYLLO-INOSOSE HYDROLASE"/>
    <property type="match status" value="1"/>
</dbReference>
<evidence type="ECO:0000256" key="2">
    <source>
        <dbReference type="ARBA" id="ARBA00022723"/>
    </source>
</evidence>
<comment type="similarity">
    <text evidence="5">Belongs to the creatininase superfamily.</text>
</comment>
<comment type="cofactor">
    <cofactor evidence="1">
        <name>Zn(2+)</name>
        <dbReference type="ChEBI" id="CHEBI:29105"/>
    </cofactor>
</comment>
<dbReference type="InterPro" id="IPR024087">
    <property type="entry name" value="Creatininase-like_sf"/>
</dbReference>
<dbReference type="InterPro" id="IPR003785">
    <property type="entry name" value="Creatininase/forma_Hydrolase"/>
</dbReference>
<feature type="compositionally biased region" description="Acidic residues" evidence="6">
    <location>
        <begin position="461"/>
        <end position="476"/>
    </location>
</feature>
<dbReference type="Proteomes" id="UP000317496">
    <property type="component" value="Chromosome"/>
</dbReference>
<dbReference type="GO" id="GO:0016811">
    <property type="term" value="F:hydrolase activity, acting on carbon-nitrogen (but not peptide) bonds, in linear amides"/>
    <property type="evidence" value="ECO:0007669"/>
    <property type="project" value="TreeGrafter"/>
</dbReference>
<dbReference type="KEGG" id="fer:FNB15_11190"/>
<evidence type="ECO:0000313" key="8">
    <source>
        <dbReference type="Proteomes" id="UP000317496"/>
    </source>
</evidence>
<protein>
    <submittedName>
        <fullName evidence="7">Creatininase family protein</fullName>
    </submittedName>
</protein>
<dbReference type="SUPFAM" id="SSF102215">
    <property type="entry name" value="Creatininase"/>
    <property type="match status" value="1"/>
</dbReference>
<keyword evidence="2" id="KW-0479">Metal-binding</keyword>
<evidence type="ECO:0000256" key="6">
    <source>
        <dbReference type="SAM" id="MobiDB-lite"/>
    </source>
</evidence>
<dbReference type="GO" id="GO:0009231">
    <property type="term" value="P:riboflavin biosynthetic process"/>
    <property type="evidence" value="ECO:0007669"/>
    <property type="project" value="TreeGrafter"/>
</dbReference>
<sequence length="538" mass="55692">MLLHPGLAHAVAGVAAGEHGIQQVHRAFQHLAAAADTDFILLALGAGLGRSVRALAAVVRARTAIVARPISQRPISERTLLTRAILTGPVVAGSVCATVVAARPVFARPVLAGPVVAGCCFGTGAATQSLTFGIAGFAPAHRLGGTGRFGACRPGAGRPGRTAGGGGFAATGLGRTGRLAASRTGSRRAGRRRLAASRGGAAGGFSGRFTGSLAGSFAWGFAGGLGRGTTGHGAVIGRLPAHHKTWAARPPQPVLGWRQPTNGTLRYPLVTASSHPRSGFRLADLTWVDAANLLGDGLPVVIPIGAASRAHGPHLPLGTDRLVAEVVAERLLATLPVLVAPCIAQGFQPAFMDYPGSQHLEAATFQALVTEVIEGYLRHGSERILLLNNGIATEAPLKLVAQDILHRHGVRIATADLPRLGLLGLGSSTASADDLDERDTSLLLAIQPALVRLDRLQEMAADAEDDEDDLPPEDSDEPRLLSLRRPLRFTPEERAGGVLNRSGTTGDATTATAEKGEALLAAMVDEIVADLRLLWTDL</sequence>
<proteinExistence type="inferred from homology"/>
<dbReference type="GO" id="GO:0046872">
    <property type="term" value="F:metal ion binding"/>
    <property type="evidence" value="ECO:0007669"/>
    <property type="project" value="UniProtKB-KW"/>
</dbReference>
<reference evidence="7 8" key="1">
    <citation type="submission" date="2019-07" db="EMBL/GenBank/DDBJ databases">
        <title>Genome sequencing for Ferrovibrio sp. K5.</title>
        <authorList>
            <person name="Park S.-J."/>
        </authorList>
    </citation>
    <scope>NUCLEOTIDE SEQUENCE [LARGE SCALE GENOMIC DNA]</scope>
    <source>
        <strain evidence="7 8">K5</strain>
    </source>
</reference>
<evidence type="ECO:0000256" key="4">
    <source>
        <dbReference type="ARBA" id="ARBA00022833"/>
    </source>
</evidence>